<feature type="compositionally biased region" description="Polar residues" evidence="1">
    <location>
        <begin position="16"/>
        <end position="29"/>
    </location>
</feature>
<feature type="compositionally biased region" description="Acidic residues" evidence="1">
    <location>
        <begin position="45"/>
        <end position="59"/>
    </location>
</feature>
<organism evidence="2 3">
    <name type="scientific">Puccinia graminis f. sp. tritici</name>
    <dbReference type="NCBI Taxonomy" id="56615"/>
    <lineage>
        <taxon>Eukaryota</taxon>
        <taxon>Fungi</taxon>
        <taxon>Dikarya</taxon>
        <taxon>Basidiomycota</taxon>
        <taxon>Pucciniomycotina</taxon>
        <taxon>Pucciniomycetes</taxon>
        <taxon>Pucciniales</taxon>
        <taxon>Pucciniaceae</taxon>
        <taxon>Puccinia</taxon>
    </lineage>
</organism>
<evidence type="ECO:0000313" key="2">
    <source>
        <dbReference type="EMBL" id="KAA1118526.1"/>
    </source>
</evidence>
<feature type="compositionally biased region" description="Acidic residues" evidence="1">
    <location>
        <begin position="1"/>
        <end position="12"/>
    </location>
</feature>
<evidence type="ECO:0000313" key="3">
    <source>
        <dbReference type="Proteomes" id="UP000325313"/>
    </source>
</evidence>
<sequence>MASDMETSDDEERTSRTGAASTSQNQPGSAANADDAEFDRMLGGDTDDDEKNDDSDSGIEDPTAALKNQVDRERRKRAHESSQATTRKVRKVVVGQKLPSQSSGLSRSICNFIKFMMGMPASVSSYPAGPTSTEWGIWHNWTKNRYDKVTAHLESFSEKHKEVPKPTFKKMYREELDRIRKKLTPPPFIATPDVLNSEINIPMHVKKSCEQEIQIAGFGRLTFEWKARLFTTSPWNGTLGTILMKHYYQWAKSQPGTFWDETSSMEKILDCWVQGQGKLMKKADRSDGKSLEDLKIEKSRKATINRGKTKIAEKRRDVAMKKMGNRPSLALLFTKETISDWEDQPSPAKPKRIVLQWRSPAFTACSLKLDEMALTICKTTAEGASIRKLLERDPVAITNVPVEFEAVPWKLPIDAYDSTFLSGLSPVEKEHLDVGDAIDLDSKVQTLNEMTLRGRGGAGIPLISRGNVGGLGVGGVQGPSSGT</sequence>
<comment type="caution">
    <text evidence="2">The sequence shown here is derived from an EMBL/GenBank/DDBJ whole genome shotgun (WGS) entry which is preliminary data.</text>
</comment>
<gene>
    <name evidence="2" type="ORF">PGTUg99_009416</name>
</gene>
<feature type="region of interest" description="Disordered" evidence="1">
    <location>
        <begin position="1"/>
        <end position="104"/>
    </location>
</feature>
<name>A0A5B0QYZ5_PUCGR</name>
<proteinExistence type="predicted"/>
<protein>
    <submittedName>
        <fullName evidence="2">Uncharacterized protein</fullName>
    </submittedName>
</protein>
<reference evidence="2 3" key="1">
    <citation type="submission" date="2019-05" db="EMBL/GenBank/DDBJ databases">
        <title>Emergence of the Ug99 lineage of the wheat stem rust pathogen through somatic hybridization.</title>
        <authorList>
            <person name="Li F."/>
            <person name="Upadhyaya N.M."/>
            <person name="Sperschneider J."/>
            <person name="Matny O."/>
            <person name="Nguyen-Phuc H."/>
            <person name="Mago R."/>
            <person name="Raley C."/>
            <person name="Miller M.E."/>
            <person name="Silverstein K.A.T."/>
            <person name="Henningsen E."/>
            <person name="Hirsch C.D."/>
            <person name="Visser B."/>
            <person name="Pretorius Z.A."/>
            <person name="Steffenson B.J."/>
            <person name="Schwessinger B."/>
            <person name="Dodds P.N."/>
            <person name="Figueroa M."/>
        </authorList>
    </citation>
    <scope>NUCLEOTIDE SEQUENCE [LARGE SCALE GENOMIC DNA]</scope>
    <source>
        <strain evidence="2 3">Ug99</strain>
    </source>
</reference>
<evidence type="ECO:0000256" key="1">
    <source>
        <dbReference type="SAM" id="MobiDB-lite"/>
    </source>
</evidence>
<accession>A0A5B0QYZ5</accession>
<dbReference type="Proteomes" id="UP000325313">
    <property type="component" value="Unassembled WGS sequence"/>
</dbReference>
<dbReference type="AlphaFoldDB" id="A0A5B0QYZ5"/>
<dbReference type="EMBL" id="VDEP01000248">
    <property type="protein sequence ID" value="KAA1118526.1"/>
    <property type="molecule type" value="Genomic_DNA"/>
</dbReference>